<feature type="domain" description="Polysaccharide biosynthesis" evidence="1">
    <location>
        <begin position="16"/>
        <end position="147"/>
    </location>
</feature>
<dbReference type="InterPro" id="IPR008476">
    <property type="entry name" value="PBDC1_metazoa/fungi"/>
</dbReference>
<dbReference type="InterPro" id="IPR021148">
    <property type="entry name" value="Polysacc_synth_dom"/>
</dbReference>
<gene>
    <name evidence="2" type="ORF">SAPINGB_P004633</name>
</gene>
<dbReference type="OrthoDB" id="10248897at2759"/>
<protein>
    <recommendedName>
        <fullName evidence="1">Polysaccharide biosynthesis domain-containing protein</fullName>
    </recommendedName>
</protein>
<name>A0A5E8BWL6_9ASCO</name>
<dbReference type="PANTHER" id="PTHR13410:SF9">
    <property type="entry name" value="PROTEIN PBDC1"/>
    <property type="match status" value="1"/>
</dbReference>
<reference evidence="2 3" key="1">
    <citation type="submission" date="2019-09" db="EMBL/GenBank/DDBJ databases">
        <authorList>
            <person name="Brejova B."/>
        </authorList>
    </citation>
    <scope>NUCLEOTIDE SEQUENCE [LARGE SCALE GENOMIC DNA]</scope>
</reference>
<proteinExistence type="predicted"/>
<evidence type="ECO:0000313" key="2">
    <source>
        <dbReference type="EMBL" id="VVT55511.1"/>
    </source>
</evidence>
<dbReference type="PANTHER" id="PTHR13410">
    <property type="entry name" value="PROTEIN PBDC1"/>
    <property type="match status" value="1"/>
</dbReference>
<dbReference type="Gene3D" id="1.10.3560.10">
    <property type="entry name" value="yst0336 like domain"/>
    <property type="match status" value="1"/>
</dbReference>
<dbReference type="GO" id="GO:0005737">
    <property type="term" value="C:cytoplasm"/>
    <property type="evidence" value="ECO:0007669"/>
    <property type="project" value="TreeGrafter"/>
</dbReference>
<dbReference type="Pfam" id="PF04669">
    <property type="entry name" value="PBDC1"/>
    <property type="match status" value="1"/>
</dbReference>
<dbReference type="EMBL" id="CABVLU010000003">
    <property type="protein sequence ID" value="VVT55511.1"/>
    <property type="molecule type" value="Genomic_DNA"/>
</dbReference>
<dbReference type="AlphaFoldDB" id="A0A5E8BWL6"/>
<evidence type="ECO:0000313" key="3">
    <source>
        <dbReference type="Proteomes" id="UP000398389"/>
    </source>
</evidence>
<dbReference type="Proteomes" id="UP000398389">
    <property type="component" value="Unassembled WGS sequence"/>
</dbReference>
<dbReference type="InterPro" id="IPR023139">
    <property type="entry name" value="PBDC1-like_dom_sf"/>
</dbReference>
<sequence>MSKPFSAEDAENLEAIEQQFAVKAVAQAEAYWSLLRVRKGSDLRLTPLENEIYDHFVSSFPEYLEEPERVRNLNETKDLKSPEAKKRWREYLNVYEKKMDEFNFGTLLRLSANDEYTEQNTTFSVRAQFYAIEVFRNRHCMNDWIYEQAQKEKEAKK</sequence>
<accession>A0A5E8BWL6</accession>
<organism evidence="2 3">
    <name type="scientific">Magnusiomyces paraingens</name>
    <dbReference type="NCBI Taxonomy" id="2606893"/>
    <lineage>
        <taxon>Eukaryota</taxon>
        <taxon>Fungi</taxon>
        <taxon>Dikarya</taxon>
        <taxon>Ascomycota</taxon>
        <taxon>Saccharomycotina</taxon>
        <taxon>Dipodascomycetes</taxon>
        <taxon>Dipodascales</taxon>
        <taxon>Dipodascaceae</taxon>
        <taxon>Magnusiomyces</taxon>
    </lineage>
</organism>
<dbReference type="RefSeq" id="XP_031855239.1">
    <property type="nucleotide sequence ID" value="XM_031999348.1"/>
</dbReference>
<keyword evidence="3" id="KW-1185">Reference proteome</keyword>
<dbReference type="GeneID" id="43583448"/>
<evidence type="ECO:0000259" key="1">
    <source>
        <dbReference type="Pfam" id="PF04669"/>
    </source>
</evidence>